<proteinExistence type="predicted"/>
<feature type="transmembrane region" description="Helical" evidence="8">
    <location>
        <begin position="133"/>
        <end position="152"/>
    </location>
</feature>
<feature type="transmembrane region" description="Helical" evidence="8">
    <location>
        <begin position="6"/>
        <end position="26"/>
    </location>
</feature>
<comment type="subcellular location">
    <subcellularLocation>
        <location evidence="1">Cell membrane</location>
        <topology evidence="1">Multi-pass membrane protein</topology>
    </subcellularLocation>
</comment>
<dbReference type="GO" id="GO:0005886">
    <property type="term" value="C:plasma membrane"/>
    <property type="evidence" value="ECO:0007669"/>
    <property type="project" value="UniProtKB-SubCell"/>
</dbReference>
<keyword evidence="7" id="KW-0460">Magnesium</keyword>
<evidence type="ECO:0000256" key="8">
    <source>
        <dbReference type="SAM" id="Phobius"/>
    </source>
</evidence>
<dbReference type="GO" id="GO:0016780">
    <property type="term" value="F:phosphotransferase activity, for other substituted phosphate groups"/>
    <property type="evidence" value="ECO:0007669"/>
    <property type="project" value="InterPro"/>
</dbReference>
<dbReference type="KEGG" id="pcav:D3880_13415"/>
<feature type="transmembrane region" description="Helical" evidence="8">
    <location>
        <begin position="159"/>
        <end position="178"/>
    </location>
</feature>
<organism evidence="9 10">
    <name type="scientific">Pseudomonas cavernae</name>
    <dbReference type="NCBI Taxonomy" id="2320867"/>
    <lineage>
        <taxon>Bacteria</taxon>
        <taxon>Pseudomonadati</taxon>
        <taxon>Pseudomonadota</taxon>
        <taxon>Gammaproteobacteria</taxon>
        <taxon>Pseudomonadales</taxon>
        <taxon>Pseudomonadaceae</taxon>
        <taxon>Pseudomonas</taxon>
    </lineage>
</organism>
<evidence type="ECO:0000313" key="9">
    <source>
        <dbReference type="EMBL" id="AYC33287.1"/>
    </source>
</evidence>
<dbReference type="CDD" id="cd06854">
    <property type="entry name" value="GT_WbpL_WbcO_like"/>
    <property type="match status" value="1"/>
</dbReference>
<evidence type="ECO:0000256" key="5">
    <source>
        <dbReference type="ARBA" id="ARBA00022989"/>
    </source>
</evidence>
<accession>A0A385Z5D5</accession>
<feature type="binding site" evidence="7">
    <location>
        <position position="211"/>
    </location>
    <ligand>
        <name>Mg(2+)</name>
        <dbReference type="ChEBI" id="CHEBI:18420"/>
    </ligand>
</feature>
<feature type="transmembrane region" description="Helical" evidence="8">
    <location>
        <begin position="184"/>
        <end position="200"/>
    </location>
</feature>
<dbReference type="PANTHER" id="PTHR22926">
    <property type="entry name" value="PHOSPHO-N-ACETYLMURAMOYL-PENTAPEPTIDE-TRANSFERASE"/>
    <property type="match status" value="1"/>
</dbReference>
<keyword evidence="5 8" id="KW-1133">Transmembrane helix</keyword>
<evidence type="ECO:0000256" key="3">
    <source>
        <dbReference type="ARBA" id="ARBA00022679"/>
    </source>
</evidence>
<comment type="cofactor">
    <cofactor evidence="7">
        <name>Mg(2+)</name>
        <dbReference type="ChEBI" id="CHEBI:18420"/>
    </cofactor>
</comment>
<dbReference type="AlphaFoldDB" id="A0A385Z5D5"/>
<evidence type="ECO:0000256" key="1">
    <source>
        <dbReference type="ARBA" id="ARBA00004651"/>
    </source>
</evidence>
<name>A0A385Z5D5_9PSED</name>
<dbReference type="GO" id="GO:0044038">
    <property type="term" value="P:cell wall macromolecule biosynthetic process"/>
    <property type="evidence" value="ECO:0007669"/>
    <property type="project" value="TreeGrafter"/>
</dbReference>
<dbReference type="GO" id="GO:0009103">
    <property type="term" value="P:lipopolysaccharide biosynthetic process"/>
    <property type="evidence" value="ECO:0007669"/>
    <property type="project" value="TreeGrafter"/>
</dbReference>
<keyword evidence="3 9" id="KW-0808">Transferase</keyword>
<sequence>MTIWWLLPAMAGVSLFLTGALRRYALARSLMDIPNGRSSHSIPTPRGGGVAIVLSFLAALPLLASIGVLAWPVMWALLGAGGWIAVVGFLDDHGHIAARWRLLAHFIGAGWALGWLGGLPSLVIFGFDLELGWLGYALAAFYLVWLLNLYNFMDGIDGIASVEAICVCLGGALLYLLLGEGAAALAPLSLAVAVAGFLFWNFPPARIFMGDAGSGFLGIALGVLSLQAAWVAPQLLWCWLILLGVFIVDATWTLFRRLLRGDKVYEAHRSHAYQYASRQFGKHLPVTLAVAVLNLFWLLPVALWVGLGGVDGAVGLLLAYLPLVWLAIRFKAGERE</sequence>
<keyword evidence="6 8" id="KW-0472">Membrane</keyword>
<evidence type="ECO:0000256" key="7">
    <source>
        <dbReference type="PIRSR" id="PIRSR600715-1"/>
    </source>
</evidence>
<feature type="transmembrane region" description="Helical" evidence="8">
    <location>
        <begin position="286"/>
        <end position="307"/>
    </location>
</feature>
<keyword evidence="2" id="KW-1003">Cell membrane</keyword>
<dbReference type="Proteomes" id="UP000265560">
    <property type="component" value="Chromosome"/>
</dbReference>
<keyword evidence="4 8" id="KW-0812">Transmembrane</keyword>
<evidence type="ECO:0000313" key="10">
    <source>
        <dbReference type="Proteomes" id="UP000265560"/>
    </source>
</evidence>
<evidence type="ECO:0000256" key="2">
    <source>
        <dbReference type="ARBA" id="ARBA00022475"/>
    </source>
</evidence>
<dbReference type="GO" id="GO:0046872">
    <property type="term" value="F:metal ion binding"/>
    <property type="evidence" value="ECO:0007669"/>
    <property type="project" value="UniProtKB-KW"/>
</dbReference>
<evidence type="ECO:0000256" key="6">
    <source>
        <dbReference type="ARBA" id="ARBA00023136"/>
    </source>
</evidence>
<feature type="transmembrane region" description="Helical" evidence="8">
    <location>
        <begin position="212"/>
        <end position="230"/>
    </location>
</feature>
<feature type="transmembrane region" description="Helical" evidence="8">
    <location>
        <begin position="236"/>
        <end position="255"/>
    </location>
</feature>
<dbReference type="RefSeq" id="WP_119893945.1">
    <property type="nucleotide sequence ID" value="NZ_CP032419.1"/>
</dbReference>
<dbReference type="OrthoDB" id="9783652at2"/>
<keyword evidence="10" id="KW-1185">Reference proteome</keyword>
<feature type="binding site" evidence="7">
    <location>
        <position position="151"/>
    </location>
    <ligand>
        <name>Mg(2+)</name>
        <dbReference type="ChEBI" id="CHEBI:18420"/>
    </ligand>
</feature>
<feature type="transmembrane region" description="Helical" evidence="8">
    <location>
        <begin position="47"/>
        <end position="67"/>
    </location>
</feature>
<dbReference type="Pfam" id="PF00953">
    <property type="entry name" value="Glycos_transf_4"/>
    <property type="match status" value="1"/>
</dbReference>
<dbReference type="EMBL" id="CP032419">
    <property type="protein sequence ID" value="AYC33287.1"/>
    <property type="molecule type" value="Genomic_DNA"/>
</dbReference>
<dbReference type="InterPro" id="IPR000715">
    <property type="entry name" value="Glycosyl_transferase_4"/>
</dbReference>
<protein>
    <submittedName>
        <fullName evidence="9">Glycosyltransferase family 4 protein</fullName>
    </submittedName>
</protein>
<dbReference type="GO" id="GO:0071555">
    <property type="term" value="P:cell wall organization"/>
    <property type="evidence" value="ECO:0007669"/>
    <property type="project" value="TreeGrafter"/>
</dbReference>
<gene>
    <name evidence="9" type="ORF">D3880_13415</name>
</gene>
<feature type="transmembrane region" description="Helical" evidence="8">
    <location>
        <begin position="73"/>
        <end position="90"/>
    </location>
</feature>
<keyword evidence="7" id="KW-0479">Metal-binding</keyword>
<dbReference type="PANTHER" id="PTHR22926:SF3">
    <property type="entry name" value="UNDECAPRENYL-PHOSPHATE ALPHA-N-ACETYLGLUCOSAMINYL 1-PHOSPHATE TRANSFERASE"/>
    <property type="match status" value="1"/>
</dbReference>
<reference evidence="10" key="1">
    <citation type="submission" date="2018-09" db="EMBL/GenBank/DDBJ databases">
        <authorList>
            <person name="Zhu H."/>
        </authorList>
    </citation>
    <scope>NUCLEOTIDE SEQUENCE [LARGE SCALE GENOMIC DNA]</scope>
    <source>
        <strain evidence="10">K2W31S-8</strain>
    </source>
</reference>
<feature type="transmembrane region" description="Helical" evidence="8">
    <location>
        <begin position="313"/>
        <end position="330"/>
    </location>
</feature>
<feature type="transmembrane region" description="Helical" evidence="8">
    <location>
        <begin position="102"/>
        <end position="127"/>
    </location>
</feature>
<evidence type="ECO:0000256" key="4">
    <source>
        <dbReference type="ARBA" id="ARBA00022692"/>
    </source>
</evidence>